<proteinExistence type="predicted"/>
<reference evidence="1" key="2">
    <citation type="submission" date="2020-09" db="EMBL/GenBank/DDBJ databases">
        <authorList>
            <person name="Sun Q."/>
            <person name="Ohkuma M."/>
        </authorList>
    </citation>
    <scope>NUCLEOTIDE SEQUENCE</scope>
    <source>
        <strain evidence="1">JCM 4122</strain>
    </source>
</reference>
<dbReference type="AlphaFoldDB" id="A0A919BID4"/>
<evidence type="ECO:0000313" key="2">
    <source>
        <dbReference type="Proteomes" id="UP000632849"/>
    </source>
</evidence>
<dbReference type="GeneID" id="95660995"/>
<evidence type="ECO:0000313" key="1">
    <source>
        <dbReference type="EMBL" id="GHF89396.1"/>
    </source>
</evidence>
<name>A0A919BID4_STRFL</name>
<keyword evidence="2" id="KW-1185">Reference proteome</keyword>
<sequence length="380" mass="39499">MAIRPGWLLPSGQTRQTTRLTALGAGIPVDPLVTRSGILPGSAEGKHRVGGLSLTGSGPMTATVHAGRALVQGRPEQGAYPVVLDGDTVLTFGDGDPLNPRIDLVVLRVYDDDFDGLTRHEAVLEVLAGRPEAAPAAPAVPPASLPLFTVRVKAGTSAGSGGIAWTGGDLTDLRTTVTNVGGILPVYNNAGVPGSYPGQYQDNDVAHHLQRWSGTGWVAYPKEIGGVAPQGALTVGGYTGQYREHNGVLQRWNGTAWTAYQPPVETESLTAGAVALTGWSVVSYDARRTRGGLCTTQVTVTRTGAQIDANSAGNINDEPLCTLPSGWRPSMSVDAVASDGYADGSAWLSTSGQVTLRTWASNGALVAGRNIRVSATYILP</sequence>
<dbReference type="EMBL" id="BNBE01000001">
    <property type="protein sequence ID" value="GHF89396.1"/>
    <property type="molecule type" value="Genomic_DNA"/>
</dbReference>
<reference evidence="1" key="1">
    <citation type="journal article" date="2014" name="Int. J. Syst. Evol. Microbiol.">
        <title>Complete genome sequence of Corynebacterium casei LMG S-19264T (=DSM 44701T), isolated from a smear-ripened cheese.</title>
        <authorList>
            <consortium name="US DOE Joint Genome Institute (JGI-PGF)"/>
            <person name="Walter F."/>
            <person name="Albersmeier A."/>
            <person name="Kalinowski J."/>
            <person name="Ruckert C."/>
        </authorList>
    </citation>
    <scope>NUCLEOTIDE SEQUENCE</scope>
    <source>
        <strain evidence="1">JCM 4122</strain>
    </source>
</reference>
<accession>A0A919BID4</accession>
<organism evidence="1 2">
    <name type="scientific">Streptomyces filamentosus</name>
    <name type="common">Streptomyces roseosporus</name>
    <dbReference type="NCBI Taxonomy" id="67294"/>
    <lineage>
        <taxon>Bacteria</taxon>
        <taxon>Bacillati</taxon>
        <taxon>Actinomycetota</taxon>
        <taxon>Actinomycetes</taxon>
        <taxon>Kitasatosporales</taxon>
        <taxon>Streptomycetaceae</taxon>
        <taxon>Streptomyces</taxon>
    </lineage>
</organism>
<gene>
    <name evidence="1" type="ORF">GCM10017667_17830</name>
</gene>
<comment type="caution">
    <text evidence="1">The sequence shown here is derived from an EMBL/GenBank/DDBJ whole genome shotgun (WGS) entry which is preliminary data.</text>
</comment>
<dbReference type="Proteomes" id="UP000632849">
    <property type="component" value="Unassembled WGS sequence"/>
</dbReference>
<protein>
    <submittedName>
        <fullName evidence="1">Uncharacterized protein</fullName>
    </submittedName>
</protein>
<dbReference type="RefSeq" id="WP_150230736.1">
    <property type="nucleotide sequence ID" value="NZ_BNBE01000001.1"/>
</dbReference>